<evidence type="ECO:0000256" key="1">
    <source>
        <dbReference type="SAM" id="MobiDB-lite"/>
    </source>
</evidence>
<dbReference type="PANTHER" id="PTHR46411">
    <property type="entry name" value="FAMILY ATPASE, PUTATIVE-RELATED"/>
    <property type="match status" value="1"/>
</dbReference>
<feature type="domain" description="AAA+ ATPase" evidence="2">
    <location>
        <begin position="662"/>
        <end position="789"/>
    </location>
</feature>
<feature type="compositionally biased region" description="Polar residues" evidence="1">
    <location>
        <begin position="230"/>
        <end position="240"/>
    </location>
</feature>
<dbReference type="CDD" id="cd19481">
    <property type="entry name" value="RecA-like_protease"/>
    <property type="match status" value="1"/>
</dbReference>
<dbReference type="SMART" id="SM00382">
    <property type="entry name" value="AAA"/>
    <property type="match status" value="1"/>
</dbReference>
<dbReference type="PANTHER" id="PTHR46411:SF3">
    <property type="entry name" value="AAA+ ATPASE DOMAIN-CONTAINING PROTEIN"/>
    <property type="match status" value="1"/>
</dbReference>
<evidence type="ECO:0000313" key="3">
    <source>
        <dbReference type="EMBL" id="KAK4154462.1"/>
    </source>
</evidence>
<feature type="region of interest" description="Disordered" evidence="1">
    <location>
        <begin position="923"/>
        <end position="1186"/>
    </location>
</feature>
<feature type="compositionally biased region" description="Basic and acidic residues" evidence="1">
    <location>
        <begin position="985"/>
        <end position="999"/>
    </location>
</feature>
<dbReference type="EMBL" id="MU856911">
    <property type="protein sequence ID" value="KAK4154462.1"/>
    <property type="molecule type" value="Genomic_DNA"/>
</dbReference>
<feature type="compositionally biased region" description="Basic and acidic residues" evidence="1">
    <location>
        <begin position="1011"/>
        <end position="1027"/>
    </location>
</feature>
<name>A0AAN6ZXH0_9PEZI</name>
<dbReference type="GO" id="GO:0016887">
    <property type="term" value="F:ATP hydrolysis activity"/>
    <property type="evidence" value="ECO:0007669"/>
    <property type="project" value="InterPro"/>
</dbReference>
<feature type="region of interest" description="Disordered" evidence="1">
    <location>
        <begin position="211"/>
        <end position="266"/>
    </location>
</feature>
<accession>A0AAN6ZXH0</accession>
<reference evidence="3" key="1">
    <citation type="journal article" date="2023" name="Mol. Phylogenet. Evol.">
        <title>Genome-scale phylogeny and comparative genomics of the fungal order Sordariales.</title>
        <authorList>
            <person name="Hensen N."/>
            <person name="Bonometti L."/>
            <person name="Westerberg I."/>
            <person name="Brannstrom I.O."/>
            <person name="Guillou S."/>
            <person name="Cros-Aarteil S."/>
            <person name="Calhoun S."/>
            <person name="Haridas S."/>
            <person name="Kuo A."/>
            <person name="Mondo S."/>
            <person name="Pangilinan J."/>
            <person name="Riley R."/>
            <person name="LaButti K."/>
            <person name="Andreopoulos B."/>
            <person name="Lipzen A."/>
            <person name="Chen C."/>
            <person name="Yan M."/>
            <person name="Daum C."/>
            <person name="Ng V."/>
            <person name="Clum A."/>
            <person name="Steindorff A."/>
            <person name="Ohm R.A."/>
            <person name="Martin F."/>
            <person name="Silar P."/>
            <person name="Natvig D.O."/>
            <person name="Lalanne C."/>
            <person name="Gautier V."/>
            <person name="Ament-Velasquez S.L."/>
            <person name="Kruys A."/>
            <person name="Hutchinson M.I."/>
            <person name="Powell A.J."/>
            <person name="Barry K."/>
            <person name="Miller A.N."/>
            <person name="Grigoriev I.V."/>
            <person name="Debuchy R."/>
            <person name="Gladieux P."/>
            <person name="Hiltunen Thoren M."/>
            <person name="Johannesson H."/>
        </authorList>
    </citation>
    <scope>NUCLEOTIDE SEQUENCE</scope>
    <source>
        <strain evidence="3">CBS 538.74</strain>
    </source>
</reference>
<dbReference type="Pfam" id="PF22942">
    <property type="entry name" value="DUF7025"/>
    <property type="match status" value="1"/>
</dbReference>
<dbReference type="Pfam" id="PF00004">
    <property type="entry name" value="AAA"/>
    <property type="match status" value="1"/>
</dbReference>
<feature type="compositionally biased region" description="Low complexity" evidence="1">
    <location>
        <begin position="1044"/>
        <end position="1057"/>
    </location>
</feature>
<feature type="compositionally biased region" description="Acidic residues" evidence="1">
    <location>
        <begin position="241"/>
        <end position="257"/>
    </location>
</feature>
<reference evidence="3" key="2">
    <citation type="submission" date="2023-05" db="EMBL/GenBank/DDBJ databases">
        <authorList>
            <consortium name="Lawrence Berkeley National Laboratory"/>
            <person name="Steindorff A."/>
            <person name="Hensen N."/>
            <person name="Bonometti L."/>
            <person name="Westerberg I."/>
            <person name="Brannstrom I.O."/>
            <person name="Guillou S."/>
            <person name="Cros-Aarteil S."/>
            <person name="Calhoun S."/>
            <person name="Haridas S."/>
            <person name="Kuo A."/>
            <person name="Mondo S."/>
            <person name="Pangilinan J."/>
            <person name="Riley R."/>
            <person name="Labutti K."/>
            <person name="Andreopoulos B."/>
            <person name="Lipzen A."/>
            <person name="Chen C."/>
            <person name="Yanf M."/>
            <person name="Daum C."/>
            <person name="Ng V."/>
            <person name="Clum A."/>
            <person name="Ohm R."/>
            <person name="Martin F."/>
            <person name="Silar P."/>
            <person name="Natvig D."/>
            <person name="Lalanne C."/>
            <person name="Gautier V."/>
            <person name="Ament-Velasquez S.L."/>
            <person name="Kruys A."/>
            <person name="Hutchinson M.I."/>
            <person name="Powell A.J."/>
            <person name="Barry K."/>
            <person name="Miller A.N."/>
            <person name="Grigoriev I.V."/>
            <person name="Debuchy R."/>
            <person name="Gladieux P."/>
            <person name="Thoren M.H."/>
            <person name="Johannesson H."/>
        </authorList>
    </citation>
    <scope>NUCLEOTIDE SEQUENCE</scope>
    <source>
        <strain evidence="3">CBS 538.74</strain>
    </source>
</reference>
<dbReference type="Proteomes" id="UP001302745">
    <property type="component" value="Unassembled WGS sequence"/>
</dbReference>
<dbReference type="InterPro" id="IPR003959">
    <property type="entry name" value="ATPase_AAA_core"/>
</dbReference>
<dbReference type="Gene3D" id="3.40.50.300">
    <property type="entry name" value="P-loop containing nucleotide triphosphate hydrolases"/>
    <property type="match status" value="1"/>
</dbReference>
<dbReference type="Pfam" id="PF23232">
    <property type="entry name" value="AAA_lid_13"/>
    <property type="match status" value="1"/>
</dbReference>
<dbReference type="InterPro" id="IPR054289">
    <property type="entry name" value="DUF7025"/>
</dbReference>
<dbReference type="InterPro" id="IPR027417">
    <property type="entry name" value="P-loop_NTPase"/>
</dbReference>
<feature type="compositionally biased region" description="Pro residues" evidence="1">
    <location>
        <begin position="1073"/>
        <end position="1085"/>
    </location>
</feature>
<proteinExistence type="predicted"/>
<keyword evidence="4" id="KW-1185">Reference proteome</keyword>
<feature type="compositionally biased region" description="Basic and acidic residues" evidence="1">
    <location>
        <begin position="925"/>
        <end position="944"/>
    </location>
</feature>
<dbReference type="GO" id="GO:0005524">
    <property type="term" value="F:ATP binding"/>
    <property type="evidence" value="ECO:0007669"/>
    <property type="project" value="InterPro"/>
</dbReference>
<dbReference type="AlphaFoldDB" id="A0AAN6ZXH0"/>
<evidence type="ECO:0000259" key="2">
    <source>
        <dbReference type="SMART" id="SM00382"/>
    </source>
</evidence>
<protein>
    <recommendedName>
        <fullName evidence="2">AAA+ ATPase domain-containing protein</fullName>
    </recommendedName>
</protein>
<evidence type="ECO:0000313" key="4">
    <source>
        <dbReference type="Proteomes" id="UP001302745"/>
    </source>
</evidence>
<sequence>MASEDSAALQVSKPAAAPQVSKPIATPEVSEPMATPQVSEPAPALPDGSPKSPPANNENKPDDEPEKEDSWEALRRKIPLRVDVEWLDFEHFKNRYSETEGLAIIEVLCGHPRISQEVSRETMIRARVKRDIRVTTPMPKLSVDGDSSWIQRVRIQSPQLILLLSRLMGHRDKWTTDQPYTFFTPFRAFYLHFPQLKQSLKLLEAKWAAPEAPASSQTEAESERKHEQLGDNTAIDTSSGGDEDEDEDEDEDDDAASDPDLRPMPPHMAVSEELIDSPITLAHLRKFVDFVEKHVVSRWQRAAGTTHRKFRLSDLQMAFQPGELLYVSPSSDSPQNSAVAQNSSPKMYQSIWRLYAVTFNSIDDEKPDDTHKVSKRNHSVFAYYMDYDGNSYVPVRHDFIIKSYEGERDIASLNIYPLRFVKDAEKTKATFREQGTRFRQVVTQKHLAYDGWTLASGPTGDSEYSPKPLAVEHIDGDVMIDFVDGYKSRFLADHEPQTQGMPVPFDEDDDWLVGDDSFWIKHWRPVGTSAQLETFADIKERMVRAEWFTERQRKEHVKSRAVLKAYENGTPIKEADLDEDDLLLLPRRVVAYAFRERRFVMLDVRSLKNLPTTDDVFSDLQIDPSHKMMVTSLVKSHLDKQAAQRLRPSASLNQDLIRGKGAGLVILLHGVPGVGKTATAEAVAQANKKPLFAITCGDLGFTPTEVEESLKDIFRLAHNWDCVLLLDEADIFLSRRELGDLKRNALVSVFLRVLEYYSGILFLTTNRVGTLDEAFKSRIHVSLYYPPLSLRQTIEIFGVNLRKLQRIVDEKHKLQEQLEPDTVKRFKLIIDTESILDYAGWHYDANKVTWEQRWNGRQIRNAFQIAYSLVEFDTNVSDQGNGVDDQGTILHPGAGDGRLDYRQFQMVANAIANFEDYLQQATHGTDADRARTSFTRDDEYDHRQSPQRPTYNPPAYQRPLRGSRMISSDRRSDTAPNPPLGHYRSQQDYRPAQDYRPSQDYRPQFQPSQAARREYQPPNSARREEQHGQPAPGLRNQYRPNTNQQAQAGRPQQMQRPLSSPGGPVPRLHPNAGGPPPRGGTPLTPPTSGISPTAPQYATPGPSSKLLPGPQQEGTAGGGGGGDDDGGYGLYRQDQDGRYAGGGGGRQYEEEDYHQYGHDGEGQPGYADFDHGGVGGEEGPYRNGYQ</sequence>
<dbReference type="InterPro" id="IPR003593">
    <property type="entry name" value="AAA+_ATPase"/>
</dbReference>
<dbReference type="SUPFAM" id="SSF52540">
    <property type="entry name" value="P-loop containing nucleoside triphosphate hydrolases"/>
    <property type="match status" value="1"/>
</dbReference>
<comment type="caution">
    <text evidence="3">The sequence shown here is derived from an EMBL/GenBank/DDBJ whole genome shotgun (WGS) entry which is preliminary data.</text>
</comment>
<dbReference type="InterPro" id="IPR056599">
    <property type="entry name" value="AAA_lid_fung"/>
</dbReference>
<gene>
    <name evidence="3" type="ORF">C8A00DRAFT_32743</name>
</gene>
<organism evidence="3 4">
    <name type="scientific">Chaetomidium leptoderma</name>
    <dbReference type="NCBI Taxonomy" id="669021"/>
    <lineage>
        <taxon>Eukaryota</taxon>
        <taxon>Fungi</taxon>
        <taxon>Dikarya</taxon>
        <taxon>Ascomycota</taxon>
        <taxon>Pezizomycotina</taxon>
        <taxon>Sordariomycetes</taxon>
        <taxon>Sordariomycetidae</taxon>
        <taxon>Sordariales</taxon>
        <taxon>Chaetomiaceae</taxon>
        <taxon>Chaetomidium</taxon>
    </lineage>
</organism>
<feature type="region of interest" description="Disordered" evidence="1">
    <location>
        <begin position="1"/>
        <end position="70"/>
    </location>
</feature>